<dbReference type="Proteomes" id="UP000184188">
    <property type="component" value="Unassembled WGS sequence"/>
</dbReference>
<protein>
    <submittedName>
        <fullName evidence="2">Uncharacterized protein</fullName>
    </submittedName>
</protein>
<reference evidence="3" key="1">
    <citation type="journal article" date="2017" name="Genome Biol.">
        <title>Comparative genomics reveals high biological diversity and specific adaptations in the industrially and medically important fungal genus Aspergillus.</title>
        <authorList>
            <person name="de Vries R.P."/>
            <person name="Riley R."/>
            <person name="Wiebenga A."/>
            <person name="Aguilar-Osorio G."/>
            <person name="Amillis S."/>
            <person name="Uchima C.A."/>
            <person name="Anderluh G."/>
            <person name="Asadollahi M."/>
            <person name="Askin M."/>
            <person name="Barry K."/>
            <person name="Battaglia E."/>
            <person name="Bayram O."/>
            <person name="Benocci T."/>
            <person name="Braus-Stromeyer S.A."/>
            <person name="Caldana C."/>
            <person name="Canovas D."/>
            <person name="Cerqueira G.C."/>
            <person name="Chen F."/>
            <person name="Chen W."/>
            <person name="Choi C."/>
            <person name="Clum A."/>
            <person name="Dos Santos R.A."/>
            <person name="Damasio A.R."/>
            <person name="Diallinas G."/>
            <person name="Emri T."/>
            <person name="Fekete E."/>
            <person name="Flipphi M."/>
            <person name="Freyberg S."/>
            <person name="Gallo A."/>
            <person name="Gournas C."/>
            <person name="Habgood R."/>
            <person name="Hainaut M."/>
            <person name="Harispe M.L."/>
            <person name="Henrissat B."/>
            <person name="Hilden K.S."/>
            <person name="Hope R."/>
            <person name="Hossain A."/>
            <person name="Karabika E."/>
            <person name="Karaffa L."/>
            <person name="Karanyi Z."/>
            <person name="Krasevec N."/>
            <person name="Kuo A."/>
            <person name="Kusch H."/>
            <person name="LaButti K."/>
            <person name="Lagendijk E.L."/>
            <person name="Lapidus A."/>
            <person name="Levasseur A."/>
            <person name="Lindquist E."/>
            <person name="Lipzen A."/>
            <person name="Logrieco A.F."/>
            <person name="MacCabe A."/>
            <person name="Maekelae M.R."/>
            <person name="Malavazi I."/>
            <person name="Melin P."/>
            <person name="Meyer V."/>
            <person name="Mielnichuk N."/>
            <person name="Miskei M."/>
            <person name="Molnar A.P."/>
            <person name="Mule G."/>
            <person name="Ngan C.Y."/>
            <person name="Orejas M."/>
            <person name="Orosz E."/>
            <person name="Ouedraogo J.P."/>
            <person name="Overkamp K.M."/>
            <person name="Park H.-S."/>
            <person name="Perrone G."/>
            <person name="Piumi F."/>
            <person name="Punt P.J."/>
            <person name="Ram A.F."/>
            <person name="Ramon A."/>
            <person name="Rauscher S."/>
            <person name="Record E."/>
            <person name="Riano-Pachon D.M."/>
            <person name="Robert V."/>
            <person name="Roehrig J."/>
            <person name="Ruller R."/>
            <person name="Salamov A."/>
            <person name="Salih N.S."/>
            <person name="Samson R.A."/>
            <person name="Sandor E."/>
            <person name="Sanguinetti M."/>
            <person name="Schuetze T."/>
            <person name="Sepcic K."/>
            <person name="Shelest E."/>
            <person name="Sherlock G."/>
            <person name="Sophianopoulou V."/>
            <person name="Squina F.M."/>
            <person name="Sun H."/>
            <person name="Susca A."/>
            <person name="Todd R.B."/>
            <person name="Tsang A."/>
            <person name="Unkles S.E."/>
            <person name="van de Wiele N."/>
            <person name="van Rossen-Uffink D."/>
            <person name="Oliveira J.V."/>
            <person name="Vesth T.C."/>
            <person name="Visser J."/>
            <person name="Yu J.-H."/>
            <person name="Zhou M."/>
            <person name="Andersen M.R."/>
            <person name="Archer D.B."/>
            <person name="Baker S.E."/>
            <person name="Benoit I."/>
            <person name="Brakhage A.A."/>
            <person name="Braus G.H."/>
            <person name="Fischer R."/>
            <person name="Frisvad J.C."/>
            <person name="Goldman G.H."/>
            <person name="Houbraken J."/>
            <person name="Oakley B."/>
            <person name="Pocsi I."/>
            <person name="Scazzocchio C."/>
            <person name="Seiboth B."/>
            <person name="vanKuyk P.A."/>
            <person name="Wortman J."/>
            <person name="Dyer P.S."/>
            <person name="Grigoriev I.V."/>
        </authorList>
    </citation>
    <scope>NUCLEOTIDE SEQUENCE [LARGE SCALE GENOMIC DNA]</scope>
    <source>
        <strain evidence="3">CBS 506.65</strain>
    </source>
</reference>
<proteinExistence type="predicted"/>
<dbReference type="VEuPathDB" id="FungiDB:ASPZODRAFT_135171"/>
<sequence length="184" mass="20644">MNSPSGTAPYPFPTRKPRPRVHIRRYYSSPLNDEIPDSTPLQVFGLVQRSPSVTQKQPRLINRMSYALGDIKEELDPRLAADKIRKRTSVFMFDGANLSQPTLLSPPQTHPEEEEEEEASVRPQSSHPPPPSSSRPNSLFSMDLRKPRRRLSMLRGSFIRRKGPQTSQSASISTPNLIGSSNGI</sequence>
<dbReference type="OrthoDB" id="4227585at2759"/>
<evidence type="ECO:0000256" key="1">
    <source>
        <dbReference type="SAM" id="MobiDB-lite"/>
    </source>
</evidence>
<feature type="compositionally biased region" description="Polar residues" evidence="1">
    <location>
        <begin position="97"/>
        <end position="107"/>
    </location>
</feature>
<gene>
    <name evidence="2" type="ORF">ASPZODRAFT_135171</name>
</gene>
<evidence type="ECO:0000313" key="3">
    <source>
        <dbReference type="Proteomes" id="UP000184188"/>
    </source>
</evidence>
<evidence type="ECO:0000313" key="2">
    <source>
        <dbReference type="EMBL" id="OJJ44360.1"/>
    </source>
</evidence>
<organism evidence="2 3">
    <name type="scientific">Penicilliopsis zonata CBS 506.65</name>
    <dbReference type="NCBI Taxonomy" id="1073090"/>
    <lineage>
        <taxon>Eukaryota</taxon>
        <taxon>Fungi</taxon>
        <taxon>Dikarya</taxon>
        <taxon>Ascomycota</taxon>
        <taxon>Pezizomycotina</taxon>
        <taxon>Eurotiomycetes</taxon>
        <taxon>Eurotiomycetidae</taxon>
        <taxon>Eurotiales</taxon>
        <taxon>Aspergillaceae</taxon>
        <taxon>Penicilliopsis</taxon>
    </lineage>
</organism>
<feature type="compositionally biased region" description="Basic residues" evidence="1">
    <location>
        <begin position="146"/>
        <end position="163"/>
    </location>
</feature>
<keyword evidence="3" id="KW-1185">Reference proteome</keyword>
<dbReference type="AlphaFoldDB" id="A0A1L9SB04"/>
<feature type="region of interest" description="Disordered" evidence="1">
    <location>
        <begin position="97"/>
        <end position="184"/>
    </location>
</feature>
<dbReference type="GeneID" id="34610186"/>
<dbReference type="RefSeq" id="XP_022578870.1">
    <property type="nucleotide sequence ID" value="XM_022723721.1"/>
</dbReference>
<feature type="compositionally biased region" description="Polar residues" evidence="1">
    <location>
        <begin position="164"/>
        <end position="184"/>
    </location>
</feature>
<dbReference type="EMBL" id="KV878348">
    <property type="protein sequence ID" value="OJJ44360.1"/>
    <property type="molecule type" value="Genomic_DNA"/>
</dbReference>
<name>A0A1L9SB04_9EURO</name>
<accession>A0A1L9SB04</accession>